<keyword evidence="3" id="KW-1185">Reference proteome</keyword>
<dbReference type="OrthoDB" id="9809066at2"/>
<name>A0A4Z0M5V9_9GAMM</name>
<sequence>MKPRENRDQKRVVPILMSLLVAVAAPRANAEQWIPVEGRETLQALVSGATARIDLGQGHSAVGHYAADGSASIEAWGEVFQRSWRVEGENQVCYSSAQETNCFSFERDAANANRYRVRDTRDGEYTYFQLFAGQVAEASVAGDGSLGSPSAAEIAAELSNPNTAMGTLNLNLDYTAYQGDLPGAGGQESWRLLFQPSLPYPLDDTTNVFFRPAIPVVIEQDVPAGIGEFDSVDWQLGDIGFDLALGKTLPGGYVVLGGVVGTLPTATDDLAGRDQWLLGPEVALAMTRPWGVVGVLLTHQWDIAGEDDYDTNVTGGQYFYAFNLGGGWQINGTPTFSYNHEARNGDNKLSFPLGIGVSRTLLLGGRPWKFGVQYWHYVASPDDFGPDYQLRFNVSPVVALPW</sequence>
<comment type="caution">
    <text evidence="2">The sequence shown here is derived from an EMBL/GenBank/DDBJ whole genome shotgun (WGS) entry which is preliminary data.</text>
</comment>
<proteinExistence type="predicted"/>
<evidence type="ECO:0008006" key="4">
    <source>
        <dbReference type="Google" id="ProtNLM"/>
    </source>
</evidence>
<reference evidence="2 3" key="1">
    <citation type="submission" date="2019-04" db="EMBL/GenBank/DDBJ databases">
        <title>Taxonomy of novel Haliea sp. from mangrove soil of West Coast of India.</title>
        <authorList>
            <person name="Verma A."/>
            <person name="Kumar P."/>
            <person name="Krishnamurthi S."/>
        </authorList>
    </citation>
    <scope>NUCLEOTIDE SEQUENCE [LARGE SCALE GENOMIC DNA]</scope>
    <source>
        <strain evidence="2 3">SAOS-164</strain>
    </source>
</reference>
<feature type="chain" id="PRO_5021237101" description="DUF3187 family protein" evidence="1">
    <location>
        <begin position="31"/>
        <end position="402"/>
    </location>
</feature>
<dbReference type="EMBL" id="SRLE01000005">
    <property type="protein sequence ID" value="TGD74874.1"/>
    <property type="molecule type" value="Genomic_DNA"/>
</dbReference>
<gene>
    <name evidence="2" type="ORF">E4634_06690</name>
</gene>
<feature type="signal peptide" evidence="1">
    <location>
        <begin position="1"/>
        <end position="30"/>
    </location>
</feature>
<evidence type="ECO:0000256" key="1">
    <source>
        <dbReference type="SAM" id="SignalP"/>
    </source>
</evidence>
<dbReference type="RefSeq" id="WP_135442043.1">
    <property type="nucleotide sequence ID" value="NZ_SRLE01000005.1"/>
</dbReference>
<dbReference type="Proteomes" id="UP000298050">
    <property type="component" value="Unassembled WGS sequence"/>
</dbReference>
<keyword evidence="1" id="KW-0732">Signal</keyword>
<dbReference type="AlphaFoldDB" id="A0A4Z0M5V9"/>
<accession>A0A4Z0M5V9</accession>
<protein>
    <recommendedName>
        <fullName evidence="4">DUF3187 family protein</fullName>
    </recommendedName>
</protein>
<organism evidence="2 3">
    <name type="scientific">Mangrovimicrobium sediminis</name>
    <dbReference type="NCBI Taxonomy" id="2562682"/>
    <lineage>
        <taxon>Bacteria</taxon>
        <taxon>Pseudomonadati</taxon>
        <taxon>Pseudomonadota</taxon>
        <taxon>Gammaproteobacteria</taxon>
        <taxon>Cellvibrionales</taxon>
        <taxon>Halieaceae</taxon>
        <taxon>Mangrovimicrobium</taxon>
    </lineage>
</organism>
<evidence type="ECO:0000313" key="3">
    <source>
        <dbReference type="Proteomes" id="UP000298050"/>
    </source>
</evidence>
<evidence type="ECO:0000313" key="2">
    <source>
        <dbReference type="EMBL" id="TGD74874.1"/>
    </source>
</evidence>